<evidence type="ECO:0000313" key="2">
    <source>
        <dbReference type="Proteomes" id="UP000054279"/>
    </source>
</evidence>
<organism evidence="1 2">
    <name type="scientific">Sphaerobolus stellatus (strain SS14)</name>
    <dbReference type="NCBI Taxonomy" id="990650"/>
    <lineage>
        <taxon>Eukaryota</taxon>
        <taxon>Fungi</taxon>
        <taxon>Dikarya</taxon>
        <taxon>Basidiomycota</taxon>
        <taxon>Agaricomycotina</taxon>
        <taxon>Agaricomycetes</taxon>
        <taxon>Phallomycetidae</taxon>
        <taxon>Geastrales</taxon>
        <taxon>Sphaerobolaceae</taxon>
        <taxon>Sphaerobolus</taxon>
    </lineage>
</organism>
<accession>A0A0C9TTI3</accession>
<dbReference type="HOGENOM" id="CLU_1134169_0_0_1"/>
<dbReference type="AlphaFoldDB" id="A0A0C9TTI3"/>
<reference evidence="1 2" key="1">
    <citation type="submission" date="2014-06" db="EMBL/GenBank/DDBJ databases">
        <title>Evolutionary Origins and Diversification of the Mycorrhizal Mutualists.</title>
        <authorList>
            <consortium name="DOE Joint Genome Institute"/>
            <consortium name="Mycorrhizal Genomics Consortium"/>
            <person name="Kohler A."/>
            <person name="Kuo A."/>
            <person name="Nagy L.G."/>
            <person name="Floudas D."/>
            <person name="Copeland A."/>
            <person name="Barry K.W."/>
            <person name="Cichocki N."/>
            <person name="Veneault-Fourrey C."/>
            <person name="LaButti K."/>
            <person name="Lindquist E.A."/>
            <person name="Lipzen A."/>
            <person name="Lundell T."/>
            <person name="Morin E."/>
            <person name="Murat C."/>
            <person name="Riley R."/>
            <person name="Ohm R."/>
            <person name="Sun H."/>
            <person name="Tunlid A."/>
            <person name="Henrissat B."/>
            <person name="Grigoriev I.V."/>
            <person name="Hibbett D.S."/>
            <person name="Martin F."/>
        </authorList>
    </citation>
    <scope>NUCLEOTIDE SEQUENCE [LARGE SCALE GENOMIC DNA]</scope>
    <source>
        <strain evidence="1 2">SS14</strain>
    </source>
</reference>
<proteinExistence type="predicted"/>
<keyword evidence="2" id="KW-1185">Reference proteome</keyword>
<sequence length="245" mass="27688">MDFFCGSVASVPLQNYPKLRYLPWVHPSDRPGPSTQSTNHLQSSPVLGYYCCHDFINSPRFHPPASISLSGIKILIFRNQYPKGWMFSLDLFDGLSNVEFIHINWSRGSTDRVNNTDMLCAPNVNIVLPSLKTLEFKNISFHESFIFFAVVPPEGVQISLPVLRYIIFHESAMLALLHPALDIAGRKLTSNSPAIHVVPESGLELQHCTSLADYLVKLCGARFISARENRKDWEICFRDISFDGF</sequence>
<dbReference type="Proteomes" id="UP000054279">
    <property type="component" value="Unassembled WGS sequence"/>
</dbReference>
<evidence type="ECO:0000313" key="1">
    <source>
        <dbReference type="EMBL" id="KIJ33628.1"/>
    </source>
</evidence>
<name>A0A0C9TTI3_SPHS4</name>
<dbReference type="EMBL" id="KN837210">
    <property type="protein sequence ID" value="KIJ33628.1"/>
    <property type="molecule type" value="Genomic_DNA"/>
</dbReference>
<protein>
    <submittedName>
        <fullName evidence="1">Uncharacterized protein</fullName>
    </submittedName>
</protein>
<gene>
    <name evidence="1" type="ORF">M422DRAFT_264394</name>
</gene>